<dbReference type="OMA" id="IAVWGRA"/>
<dbReference type="OrthoDB" id="66095at2759"/>
<name>A0A1L9WTH6_ASPA1</name>
<accession>A0A1L9WTH6</accession>
<dbReference type="VEuPathDB" id="FungiDB:ASPACDRAFT_79404"/>
<evidence type="ECO:0000313" key="3">
    <source>
        <dbReference type="Proteomes" id="UP000184546"/>
    </source>
</evidence>
<dbReference type="EMBL" id="KV878978">
    <property type="protein sequence ID" value="OJJ99516.1"/>
    <property type="molecule type" value="Genomic_DNA"/>
</dbReference>
<gene>
    <name evidence="2" type="ORF">ASPACDRAFT_79404</name>
</gene>
<evidence type="ECO:0000256" key="1">
    <source>
        <dbReference type="SAM" id="MobiDB-lite"/>
    </source>
</evidence>
<sequence>MMLPFVHRLRGIRRPPNPSGNNNETGASSEEEAKALDNDAYYPSCYDVLKVRYLLQHIWKWKRDSEELFPCELVDMIVDAAEYWATSEARLEGMTIIRKDQDQVLLTTVPLCYAVETLSSDSPHVLPHRTAHPCRKIVFTISAHDQGWGGGARNKGPYDGSFTWFDTQVIHSAQKPAPPNGAPRQEQQQRVHFESGDPLLLPSPHKLQSNRTADKNTQLHRITWRYFDNIPSDSSEAEDIENSQGRGRATLDGSQVRALEVGDAIQIWGRARFGGWINHVERVMVRVFWAV</sequence>
<protein>
    <submittedName>
        <fullName evidence="2">Uncharacterized protein</fullName>
    </submittedName>
</protein>
<reference evidence="3" key="1">
    <citation type="journal article" date="2017" name="Genome Biol.">
        <title>Comparative genomics reveals high biological diversity and specific adaptations in the industrially and medically important fungal genus Aspergillus.</title>
        <authorList>
            <person name="de Vries R.P."/>
            <person name="Riley R."/>
            <person name="Wiebenga A."/>
            <person name="Aguilar-Osorio G."/>
            <person name="Amillis S."/>
            <person name="Uchima C.A."/>
            <person name="Anderluh G."/>
            <person name="Asadollahi M."/>
            <person name="Askin M."/>
            <person name="Barry K."/>
            <person name="Battaglia E."/>
            <person name="Bayram O."/>
            <person name="Benocci T."/>
            <person name="Braus-Stromeyer S.A."/>
            <person name="Caldana C."/>
            <person name="Canovas D."/>
            <person name="Cerqueira G.C."/>
            <person name="Chen F."/>
            <person name="Chen W."/>
            <person name="Choi C."/>
            <person name="Clum A."/>
            <person name="Dos Santos R.A."/>
            <person name="Damasio A.R."/>
            <person name="Diallinas G."/>
            <person name="Emri T."/>
            <person name="Fekete E."/>
            <person name="Flipphi M."/>
            <person name="Freyberg S."/>
            <person name="Gallo A."/>
            <person name="Gournas C."/>
            <person name="Habgood R."/>
            <person name="Hainaut M."/>
            <person name="Harispe M.L."/>
            <person name="Henrissat B."/>
            <person name="Hilden K.S."/>
            <person name="Hope R."/>
            <person name="Hossain A."/>
            <person name="Karabika E."/>
            <person name="Karaffa L."/>
            <person name="Karanyi Z."/>
            <person name="Krasevec N."/>
            <person name="Kuo A."/>
            <person name="Kusch H."/>
            <person name="LaButti K."/>
            <person name="Lagendijk E.L."/>
            <person name="Lapidus A."/>
            <person name="Levasseur A."/>
            <person name="Lindquist E."/>
            <person name="Lipzen A."/>
            <person name="Logrieco A.F."/>
            <person name="MacCabe A."/>
            <person name="Maekelae M.R."/>
            <person name="Malavazi I."/>
            <person name="Melin P."/>
            <person name="Meyer V."/>
            <person name="Mielnichuk N."/>
            <person name="Miskei M."/>
            <person name="Molnar A.P."/>
            <person name="Mule G."/>
            <person name="Ngan C.Y."/>
            <person name="Orejas M."/>
            <person name="Orosz E."/>
            <person name="Ouedraogo J.P."/>
            <person name="Overkamp K.M."/>
            <person name="Park H.-S."/>
            <person name="Perrone G."/>
            <person name="Piumi F."/>
            <person name="Punt P.J."/>
            <person name="Ram A.F."/>
            <person name="Ramon A."/>
            <person name="Rauscher S."/>
            <person name="Record E."/>
            <person name="Riano-Pachon D.M."/>
            <person name="Robert V."/>
            <person name="Roehrig J."/>
            <person name="Ruller R."/>
            <person name="Salamov A."/>
            <person name="Salih N.S."/>
            <person name="Samson R.A."/>
            <person name="Sandor E."/>
            <person name="Sanguinetti M."/>
            <person name="Schuetze T."/>
            <person name="Sepcic K."/>
            <person name="Shelest E."/>
            <person name="Sherlock G."/>
            <person name="Sophianopoulou V."/>
            <person name="Squina F.M."/>
            <person name="Sun H."/>
            <person name="Susca A."/>
            <person name="Todd R.B."/>
            <person name="Tsang A."/>
            <person name="Unkles S.E."/>
            <person name="van de Wiele N."/>
            <person name="van Rossen-Uffink D."/>
            <person name="Oliveira J.V."/>
            <person name="Vesth T.C."/>
            <person name="Visser J."/>
            <person name="Yu J.-H."/>
            <person name="Zhou M."/>
            <person name="Andersen M.R."/>
            <person name="Archer D.B."/>
            <person name="Baker S.E."/>
            <person name="Benoit I."/>
            <person name="Brakhage A.A."/>
            <person name="Braus G.H."/>
            <person name="Fischer R."/>
            <person name="Frisvad J.C."/>
            <person name="Goldman G.H."/>
            <person name="Houbraken J."/>
            <person name="Oakley B."/>
            <person name="Pocsi I."/>
            <person name="Scazzocchio C."/>
            <person name="Seiboth B."/>
            <person name="vanKuyk P.A."/>
            <person name="Wortman J."/>
            <person name="Dyer P.S."/>
            <person name="Grigoriev I.V."/>
        </authorList>
    </citation>
    <scope>NUCLEOTIDE SEQUENCE [LARGE SCALE GENOMIC DNA]</scope>
    <source>
        <strain evidence="3">ATCC 16872 / CBS 172.66 / WB 5094</strain>
    </source>
</reference>
<feature type="region of interest" description="Disordered" evidence="1">
    <location>
        <begin position="11"/>
        <end position="31"/>
    </location>
</feature>
<feature type="compositionally biased region" description="Polar residues" evidence="1">
    <location>
        <begin position="19"/>
        <end position="28"/>
    </location>
</feature>
<dbReference type="GeneID" id="30979215"/>
<keyword evidence="3" id="KW-1185">Reference proteome</keyword>
<evidence type="ECO:0000313" key="2">
    <source>
        <dbReference type="EMBL" id="OJJ99516.1"/>
    </source>
</evidence>
<dbReference type="AlphaFoldDB" id="A0A1L9WTH6"/>
<proteinExistence type="predicted"/>
<dbReference type="RefSeq" id="XP_020055856.1">
    <property type="nucleotide sequence ID" value="XM_020205401.1"/>
</dbReference>
<dbReference type="STRING" id="690307.A0A1L9WTH6"/>
<dbReference type="Proteomes" id="UP000184546">
    <property type="component" value="Unassembled WGS sequence"/>
</dbReference>
<organism evidence="2 3">
    <name type="scientific">Aspergillus aculeatus (strain ATCC 16872 / CBS 172.66 / WB 5094)</name>
    <dbReference type="NCBI Taxonomy" id="690307"/>
    <lineage>
        <taxon>Eukaryota</taxon>
        <taxon>Fungi</taxon>
        <taxon>Dikarya</taxon>
        <taxon>Ascomycota</taxon>
        <taxon>Pezizomycotina</taxon>
        <taxon>Eurotiomycetes</taxon>
        <taxon>Eurotiomycetidae</taxon>
        <taxon>Eurotiales</taxon>
        <taxon>Aspergillaceae</taxon>
        <taxon>Aspergillus</taxon>
        <taxon>Aspergillus subgen. Circumdati</taxon>
    </lineage>
</organism>